<dbReference type="Proteomes" id="UP000027778">
    <property type="component" value="Unassembled WGS sequence"/>
</dbReference>
<keyword evidence="1" id="KW-0812">Transmembrane</keyword>
<organism evidence="2 3">
    <name type="scientific">Bacillus gaemokensis</name>
    <dbReference type="NCBI Taxonomy" id="574375"/>
    <lineage>
        <taxon>Bacteria</taxon>
        <taxon>Bacillati</taxon>
        <taxon>Bacillota</taxon>
        <taxon>Bacilli</taxon>
        <taxon>Bacillales</taxon>
        <taxon>Bacillaceae</taxon>
        <taxon>Bacillus</taxon>
        <taxon>Bacillus cereus group</taxon>
    </lineage>
</organism>
<dbReference type="EMBL" id="JOTM01000039">
    <property type="protein sequence ID" value="KEK22167.1"/>
    <property type="molecule type" value="Genomic_DNA"/>
</dbReference>
<name>A0A073K6R2_9BACI</name>
<gene>
    <name evidence="2" type="ORF">BAGA_21065</name>
</gene>
<protein>
    <submittedName>
        <fullName evidence="2">Uncharacterized protein</fullName>
    </submittedName>
</protein>
<dbReference type="AlphaFoldDB" id="A0A073K6R2"/>
<keyword evidence="1" id="KW-1133">Transmembrane helix</keyword>
<comment type="caution">
    <text evidence="2">The sequence shown here is derived from an EMBL/GenBank/DDBJ whole genome shotgun (WGS) entry which is preliminary data.</text>
</comment>
<sequence length="84" mass="9155">MFFTGLMKSLYLGIGLDGLLQEVKSQGTMALYVVFIVAGIFLFVKRAWGLLVTLIFGGGLLIFFVQKPDVLKNVGTWISGLLGL</sequence>
<evidence type="ECO:0000256" key="1">
    <source>
        <dbReference type="SAM" id="Phobius"/>
    </source>
</evidence>
<dbReference type="RefSeq" id="WP_033678078.1">
    <property type="nucleotide sequence ID" value="NZ_JOTM01000039.1"/>
</dbReference>
<proteinExistence type="predicted"/>
<evidence type="ECO:0000313" key="3">
    <source>
        <dbReference type="Proteomes" id="UP000027778"/>
    </source>
</evidence>
<dbReference type="InterPro" id="IPR049746">
    <property type="entry name" value="TcpD-like_C"/>
</dbReference>
<keyword evidence="3" id="KW-1185">Reference proteome</keyword>
<feature type="transmembrane region" description="Helical" evidence="1">
    <location>
        <begin position="48"/>
        <end position="65"/>
    </location>
</feature>
<feature type="transmembrane region" description="Helical" evidence="1">
    <location>
        <begin position="26"/>
        <end position="43"/>
    </location>
</feature>
<reference evidence="2 3" key="1">
    <citation type="submission" date="2014-06" db="EMBL/GenBank/DDBJ databases">
        <title>Draft genome sequence of Bacillus gaemokensis JCM 15801 (MCCC 1A00707).</title>
        <authorList>
            <person name="Lai Q."/>
            <person name="Liu Y."/>
            <person name="Shao Z."/>
        </authorList>
    </citation>
    <scope>NUCLEOTIDE SEQUENCE [LARGE SCALE GENOMIC DNA]</scope>
    <source>
        <strain evidence="2 3">JCM 15801</strain>
    </source>
</reference>
<accession>A0A073K6R2</accession>
<dbReference type="NCBIfam" id="NF040686">
    <property type="entry name" value="TcpD_dom"/>
    <property type="match status" value="1"/>
</dbReference>
<evidence type="ECO:0000313" key="2">
    <source>
        <dbReference type="EMBL" id="KEK22167.1"/>
    </source>
</evidence>
<keyword evidence="1" id="KW-0472">Membrane</keyword>
<dbReference type="STRING" id="574375.AZF08_26380"/>